<feature type="compositionally biased region" description="Gly residues" evidence="1">
    <location>
        <begin position="80"/>
        <end position="89"/>
    </location>
</feature>
<feature type="non-terminal residue" evidence="2">
    <location>
        <position position="196"/>
    </location>
</feature>
<keyword evidence="3" id="KW-1185">Reference proteome</keyword>
<accession>A0A8J7NI57</accession>
<dbReference type="Pfam" id="PF15502">
    <property type="entry name" value="MPLKIP"/>
    <property type="match status" value="1"/>
</dbReference>
<organism evidence="2 3">
    <name type="scientific">Atractosteus spatula</name>
    <name type="common">Alligator gar</name>
    <name type="synonym">Lepisosteus spatula</name>
    <dbReference type="NCBI Taxonomy" id="7917"/>
    <lineage>
        <taxon>Eukaryota</taxon>
        <taxon>Metazoa</taxon>
        <taxon>Chordata</taxon>
        <taxon>Craniata</taxon>
        <taxon>Vertebrata</taxon>
        <taxon>Euteleostomi</taxon>
        <taxon>Actinopterygii</taxon>
        <taxon>Neopterygii</taxon>
        <taxon>Holostei</taxon>
        <taxon>Semionotiformes</taxon>
        <taxon>Lepisosteidae</taxon>
        <taxon>Atractosteus</taxon>
    </lineage>
</organism>
<dbReference type="PANTHER" id="PTHR22446">
    <property type="entry name" value="M-PHASE-SPECIFIC PLK1-INTERACTING PROTEIN"/>
    <property type="match status" value="1"/>
</dbReference>
<proteinExistence type="predicted"/>
<dbReference type="Proteomes" id="UP000736164">
    <property type="component" value="Unassembled WGS sequence"/>
</dbReference>
<feature type="region of interest" description="Disordered" evidence="1">
    <location>
        <begin position="171"/>
        <end position="196"/>
    </location>
</feature>
<dbReference type="AlphaFoldDB" id="A0A8J7NI57"/>
<feature type="non-terminal residue" evidence="2">
    <location>
        <position position="1"/>
    </location>
</feature>
<evidence type="ECO:0000313" key="3">
    <source>
        <dbReference type="Proteomes" id="UP000736164"/>
    </source>
</evidence>
<reference evidence="2" key="1">
    <citation type="journal article" date="2021" name="Cell">
        <title>Tracing the genetic footprints of vertebrate landing in non-teleost ray-finned fishes.</title>
        <authorList>
            <person name="Bi X."/>
            <person name="Wang K."/>
            <person name="Yang L."/>
            <person name="Pan H."/>
            <person name="Jiang H."/>
            <person name="Wei Q."/>
            <person name="Fang M."/>
            <person name="Yu H."/>
            <person name="Zhu C."/>
            <person name="Cai Y."/>
            <person name="He Y."/>
            <person name="Gan X."/>
            <person name="Zeng H."/>
            <person name="Yu D."/>
            <person name="Zhu Y."/>
            <person name="Jiang H."/>
            <person name="Qiu Q."/>
            <person name="Yang H."/>
            <person name="Zhang Y.E."/>
            <person name="Wang W."/>
            <person name="Zhu M."/>
            <person name="He S."/>
            <person name="Zhang G."/>
        </authorList>
    </citation>
    <scope>NUCLEOTIDE SEQUENCE</scope>
    <source>
        <strain evidence="2">Allg_001</strain>
    </source>
</reference>
<evidence type="ECO:0000256" key="1">
    <source>
        <dbReference type="SAM" id="MobiDB-lite"/>
    </source>
</evidence>
<dbReference type="InterPro" id="IPR026618">
    <property type="entry name" value="MPLKIP-like_vertebrate"/>
</dbReference>
<dbReference type="InterPro" id="IPR028265">
    <property type="entry name" value="TTDN1/SICKLE"/>
</dbReference>
<name>A0A8J7NI57_ATRSP</name>
<protein>
    <submittedName>
        <fullName evidence="2">MPLKI protein</fullName>
    </submittedName>
</protein>
<feature type="compositionally biased region" description="Polar residues" evidence="1">
    <location>
        <begin position="171"/>
        <end position="189"/>
    </location>
</feature>
<feature type="region of interest" description="Disordered" evidence="1">
    <location>
        <begin position="1"/>
        <end position="151"/>
    </location>
</feature>
<comment type="caution">
    <text evidence="2">The sequence shown here is derived from an EMBL/GenBank/DDBJ whole genome shotgun (WGS) entry which is preliminary data.</text>
</comment>
<dbReference type="GO" id="GO:0005634">
    <property type="term" value="C:nucleus"/>
    <property type="evidence" value="ECO:0007669"/>
    <property type="project" value="TreeGrafter"/>
</dbReference>
<sequence>MYRPSFRHPSPTGGMGLRPGVFRSPSPGYDHAGTLQAGMLPPPFWGFANAASPSFSPRPGQFSGKSPQTPPKPFYSNNGNSGGGSSGGRGRFHSPSPGQTPRRGSPRYTPPYKKSPFHPQHSPGQQAGYQGSPRTSTPFGSAHGRERVANDVEKYYRPSMLEDPWASLQPVTVTDTNPKYNTERASNTGRKGRYFS</sequence>
<dbReference type="PANTHER" id="PTHR22446:SF3">
    <property type="entry name" value="M-PHASE-SPECIFIC PLK1-INTERACTING PROTEIN"/>
    <property type="match status" value="1"/>
</dbReference>
<dbReference type="GO" id="GO:0005813">
    <property type="term" value="C:centrosome"/>
    <property type="evidence" value="ECO:0007669"/>
    <property type="project" value="TreeGrafter"/>
</dbReference>
<gene>
    <name evidence="2" type="primary">Mplkip</name>
    <name evidence="2" type="ORF">GTO95_0017322</name>
</gene>
<feature type="compositionally biased region" description="Polar residues" evidence="1">
    <location>
        <begin position="122"/>
        <end position="139"/>
    </location>
</feature>
<dbReference type="GO" id="GO:0030496">
    <property type="term" value="C:midbody"/>
    <property type="evidence" value="ECO:0007669"/>
    <property type="project" value="TreeGrafter"/>
</dbReference>
<evidence type="ECO:0000313" key="2">
    <source>
        <dbReference type="EMBL" id="MBN3313656.1"/>
    </source>
</evidence>
<dbReference type="EMBL" id="JAAWVO010012407">
    <property type="protein sequence ID" value="MBN3313656.1"/>
    <property type="molecule type" value="Genomic_DNA"/>
</dbReference>